<dbReference type="EMBL" id="EAAA01002187">
    <property type="status" value="NOT_ANNOTATED_CDS"/>
    <property type="molecule type" value="Genomic_DNA"/>
</dbReference>
<dbReference type="InParanoid" id="H2XTJ8"/>
<keyword evidence="2" id="KW-1185">Reference proteome</keyword>
<organism evidence="1 2">
    <name type="scientific">Ciona intestinalis</name>
    <name type="common">Transparent sea squirt</name>
    <name type="synonym">Ascidia intestinalis</name>
    <dbReference type="NCBI Taxonomy" id="7719"/>
    <lineage>
        <taxon>Eukaryota</taxon>
        <taxon>Metazoa</taxon>
        <taxon>Chordata</taxon>
        <taxon>Tunicata</taxon>
        <taxon>Ascidiacea</taxon>
        <taxon>Phlebobranchia</taxon>
        <taxon>Cionidae</taxon>
        <taxon>Ciona</taxon>
    </lineage>
</organism>
<dbReference type="Proteomes" id="UP000008144">
    <property type="component" value="Chromosome 5"/>
</dbReference>
<dbReference type="Ensembl" id="ENSCINT00000035910.1">
    <property type="protein sequence ID" value="ENSCINP00000032982.1"/>
    <property type="gene ID" value="ENSCING00000019223.1"/>
</dbReference>
<protein>
    <submittedName>
        <fullName evidence="1">Uncharacterized protein</fullName>
    </submittedName>
</protein>
<reference evidence="1" key="3">
    <citation type="submission" date="2025-08" db="UniProtKB">
        <authorList>
            <consortium name="Ensembl"/>
        </authorList>
    </citation>
    <scope>IDENTIFICATION</scope>
</reference>
<dbReference type="AlphaFoldDB" id="H2XTJ8"/>
<reference evidence="1" key="4">
    <citation type="submission" date="2025-09" db="UniProtKB">
        <authorList>
            <consortium name="Ensembl"/>
        </authorList>
    </citation>
    <scope>IDENTIFICATION</scope>
</reference>
<dbReference type="HOGENOM" id="CLU_2694092_0_0_1"/>
<sequence length="74" mass="8631">NHGLRFYNFLNVGLLPNGKRVKKYVASYPNLLYSICLKLSNFCLNKNNLMQIKQVARRCIKTHADSRQLIYTVN</sequence>
<accession>H2XTJ8</accession>
<proteinExistence type="predicted"/>
<evidence type="ECO:0000313" key="2">
    <source>
        <dbReference type="Proteomes" id="UP000008144"/>
    </source>
</evidence>
<reference evidence="2" key="1">
    <citation type="journal article" date="2002" name="Science">
        <title>The draft genome of Ciona intestinalis: insights into chordate and vertebrate origins.</title>
        <authorList>
            <person name="Dehal P."/>
            <person name="Satou Y."/>
            <person name="Campbell R.K."/>
            <person name="Chapman J."/>
            <person name="Degnan B."/>
            <person name="De Tomaso A."/>
            <person name="Davidson B."/>
            <person name="Di Gregorio A."/>
            <person name="Gelpke M."/>
            <person name="Goodstein D.M."/>
            <person name="Harafuji N."/>
            <person name="Hastings K.E."/>
            <person name="Ho I."/>
            <person name="Hotta K."/>
            <person name="Huang W."/>
            <person name="Kawashima T."/>
            <person name="Lemaire P."/>
            <person name="Martinez D."/>
            <person name="Meinertzhagen I.A."/>
            <person name="Necula S."/>
            <person name="Nonaka M."/>
            <person name="Putnam N."/>
            <person name="Rash S."/>
            <person name="Saiga H."/>
            <person name="Satake M."/>
            <person name="Terry A."/>
            <person name="Yamada L."/>
            <person name="Wang H.G."/>
            <person name="Awazu S."/>
            <person name="Azumi K."/>
            <person name="Boore J."/>
            <person name="Branno M."/>
            <person name="Chin-Bow S."/>
            <person name="DeSantis R."/>
            <person name="Doyle S."/>
            <person name="Francino P."/>
            <person name="Keys D.N."/>
            <person name="Haga S."/>
            <person name="Hayashi H."/>
            <person name="Hino K."/>
            <person name="Imai K.S."/>
            <person name="Inaba K."/>
            <person name="Kano S."/>
            <person name="Kobayashi K."/>
            <person name="Kobayashi M."/>
            <person name="Lee B.I."/>
            <person name="Makabe K.W."/>
            <person name="Manohar C."/>
            <person name="Matassi G."/>
            <person name="Medina M."/>
            <person name="Mochizuki Y."/>
            <person name="Mount S."/>
            <person name="Morishita T."/>
            <person name="Miura S."/>
            <person name="Nakayama A."/>
            <person name="Nishizaka S."/>
            <person name="Nomoto H."/>
            <person name="Ohta F."/>
            <person name="Oishi K."/>
            <person name="Rigoutsos I."/>
            <person name="Sano M."/>
            <person name="Sasaki A."/>
            <person name="Sasakura Y."/>
            <person name="Shoguchi E."/>
            <person name="Shin-i T."/>
            <person name="Spagnuolo A."/>
            <person name="Stainier D."/>
            <person name="Suzuki M.M."/>
            <person name="Tassy O."/>
            <person name="Takatori N."/>
            <person name="Tokuoka M."/>
            <person name="Yagi K."/>
            <person name="Yoshizaki F."/>
            <person name="Wada S."/>
            <person name="Zhang C."/>
            <person name="Hyatt P.D."/>
            <person name="Larimer F."/>
            <person name="Detter C."/>
            <person name="Doggett N."/>
            <person name="Glavina T."/>
            <person name="Hawkins T."/>
            <person name="Richardson P."/>
            <person name="Lucas S."/>
            <person name="Kohara Y."/>
            <person name="Levine M."/>
            <person name="Satoh N."/>
            <person name="Rokhsar D.S."/>
        </authorList>
    </citation>
    <scope>NUCLEOTIDE SEQUENCE [LARGE SCALE GENOMIC DNA]</scope>
</reference>
<reference evidence="1" key="2">
    <citation type="journal article" date="2008" name="Genome Biol.">
        <title>Improved genome assembly and evidence-based global gene model set for the chordate Ciona intestinalis: new insight into intron and operon populations.</title>
        <authorList>
            <person name="Satou Y."/>
            <person name="Mineta K."/>
            <person name="Ogasawara M."/>
            <person name="Sasakura Y."/>
            <person name="Shoguchi E."/>
            <person name="Ueno K."/>
            <person name="Yamada L."/>
            <person name="Matsumoto J."/>
            <person name="Wasserscheid J."/>
            <person name="Dewar K."/>
            <person name="Wiley G.B."/>
            <person name="Macmil S.L."/>
            <person name="Roe B.A."/>
            <person name="Zeller R.W."/>
            <person name="Hastings K.E."/>
            <person name="Lemaire P."/>
            <person name="Lindquist E."/>
            <person name="Endo T."/>
            <person name="Hotta K."/>
            <person name="Inaba K."/>
        </authorList>
    </citation>
    <scope>NUCLEOTIDE SEQUENCE [LARGE SCALE GENOMIC DNA]</scope>
    <source>
        <strain evidence="1">wild type</strain>
    </source>
</reference>
<name>H2XTJ8_CIOIN</name>
<evidence type="ECO:0000313" key="1">
    <source>
        <dbReference type="Ensembl" id="ENSCINP00000032982.1"/>
    </source>
</evidence>